<dbReference type="Gene3D" id="3.40.462.20">
    <property type="match status" value="1"/>
</dbReference>
<dbReference type="InterPro" id="IPR016167">
    <property type="entry name" value="FAD-bd_PCMH_sub1"/>
</dbReference>
<feature type="chain" id="PRO_5041320576" evidence="5">
    <location>
        <begin position="20"/>
        <end position="505"/>
    </location>
</feature>
<evidence type="ECO:0000256" key="3">
    <source>
        <dbReference type="ARBA" id="ARBA00022827"/>
    </source>
</evidence>
<dbReference type="InterPro" id="IPR036318">
    <property type="entry name" value="FAD-bd_PCMH-like_sf"/>
</dbReference>
<evidence type="ECO:0000259" key="6">
    <source>
        <dbReference type="PROSITE" id="PS51387"/>
    </source>
</evidence>
<dbReference type="SUPFAM" id="SSF56176">
    <property type="entry name" value="FAD-binding/transporter-associated domain-like"/>
    <property type="match status" value="1"/>
</dbReference>
<proteinExistence type="inferred from homology"/>
<feature type="domain" description="FAD-binding PCMH-type" evidence="6">
    <location>
        <begin position="75"/>
        <end position="245"/>
    </location>
</feature>
<keyword evidence="2" id="KW-0285">Flavoprotein</keyword>
<dbReference type="InterPro" id="IPR012951">
    <property type="entry name" value="BBE"/>
</dbReference>
<dbReference type="Pfam" id="PF01565">
    <property type="entry name" value="FAD_binding_4"/>
    <property type="match status" value="1"/>
</dbReference>
<dbReference type="Proteomes" id="UP001174691">
    <property type="component" value="Unassembled WGS sequence"/>
</dbReference>
<dbReference type="PANTHER" id="PTHR42973:SF8">
    <property type="entry name" value="FAD-BINDING PCMH-TYPE DOMAIN-CONTAINING PROTEIN"/>
    <property type="match status" value="1"/>
</dbReference>
<accession>A0AA38VWT7</accession>
<reference evidence="7" key="1">
    <citation type="submission" date="2022-07" db="EMBL/GenBank/DDBJ databases">
        <title>Fungi with potential for degradation of polypropylene.</title>
        <authorList>
            <person name="Gostincar C."/>
        </authorList>
    </citation>
    <scope>NUCLEOTIDE SEQUENCE</scope>
    <source>
        <strain evidence="7">EXF-13287</strain>
    </source>
</reference>
<evidence type="ECO:0000256" key="4">
    <source>
        <dbReference type="ARBA" id="ARBA00023002"/>
    </source>
</evidence>
<dbReference type="EMBL" id="JANBVN010000051">
    <property type="protein sequence ID" value="KAJ9156774.1"/>
    <property type="molecule type" value="Genomic_DNA"/>
</dbReference>
<sequence length="505" mass="55716">MRFPFLTACVLAALHAVHGTAVPSCPDGLCLETRARISTKQIAAELGRLLSKSSQIFGPDDARWPNATERFQTYMPPNITLVVEPALEADVATIVKYANRNSVPFLAVNRAHGYTITLNKFTGIQINLAGLRNIEIAKDGKSALMQGGVYVDQVINTLWDAGYVANTGSCGCVGFMGPALGGGHGRYQGMYGLVSDSLDQLNVVLADGSTVTVSDRQNQDLFWAMRGAGHNFGIVTSFVAKIYPRQMWYYRNLVFTQDKLEPLFEAVNKLGGNGTQPKELGHYGLLTKVAAVPDPVILWSFAYAGSQADAAKFLDPFTALGPIQFEDGNVTYPEVAKAQQTAIDDPICAPGLNRITATAGLQVFNVTTQRQIYDLYKANINKYLELATSYVIMEQYSVEAVKAVDPASQAFPWRDDYLLLGIDIDYPSNPSLDAPALKWAKDTVDLWNAGQPSWRKPSAYVNYAMGNEPMEQWYGYEGWRLAKLRALKKRYDPSGRFNYYNPITY</sequence>
<keyword evidence="8" id="KW-1185">Reference proteome</keyword>
<evidence type="ECO:0000256" key="5">
    <source>
        <dbReference type="SAM" id="SignalP"/>
    </source>
</evidence>
<keyword evidence="4" id="KW-0560">Oxidoreductase</keyword>
<evidence type="ECO:0000313" key="8">
    <source>
        <dbReference type="Proteomes" id="UP001174691"/>
    </source>
</evidence>
<name>A0AA38VWT7_9PEZI</name>
<dbReference type="GO" id="GO:0016491">
    <property type="term" value="F:oxidoreductase activity"/>
    <property type="evidence" value="ECO:0007669"/>
    <property type="project" value="UniProtKB-KW"/>
</dbReference>
<comment type="caution">
    <text evidence="7">The sequence shown here is derived from an EMBL/GenBank/DDBJ whole genome shotgun (WGS) entry which is preliminary data.</text>
</comment>
<evidence type="ECO:0000256" key="2">
    <source>
        <dbReference type="ARBA" id="ARBA00022630"/>
    </source>
</evidence>
<dbReference type="PANTHER" id="PTHR42973">
    <property type="entry name" value="BINDING OXIDOREDUCTASE, PUTATIVE (AFU_ORTHOLOGUE AFUA_1G17690)-RELATED"/>
    <property type="match status" value="1"/>
</dbReference>
<dbReference type="InterPro" id="IPR006094">
    <property type="entry name" value="Oxid_FAD_bind_N"/>
</dbReference>
<dbReference type="Pfam" id="PF08031">
    <property type="entry name" value="BBE"/>
    <property type="match status" value="1"/>
</dbReference>
<gene>
    <name evidence="7" type="ORF">NKR19_g4204</name>
</gene>
<dbReference type="InterPro" id="IPR050416">
    <property type="entry name" value="FAD-linked_Oxidoreductase"/>
</dbReference>
<organism evidence="7 8">
    <name type="scientific">Coniochaeta hoffmannii</name>
    <dbReference type="NCBI Taxonomy" id="91930"/>
    <lineage>
        <taxon>Eukaryota</taxon>
        <taxon>Fungi</taxon>
        <taxon>Dikarya</taxon>
        <taxon>Ascomycota</taxon>
        <taxon>Pezizomycotina</taxon>
        <taxon>Sordariomycetes</taxon>
        <taxon>Sordariomycetidae</taxon>
        <taxon>Coniochaetales</taxon>
        <taxon>Coniochaetaceae</taxon>
        <taxon>Coniochaeta</taxon>
    </lineage>
</organism>
<dbReference type="Gene3D" id="3.30.465.10">
    <property type="match status" value="1"/>
</dbReference>
<dbReference type="GO" id="GO:0071949">
    <property type="term" value="F:FAD binding"/>
    <property type="evidence" value="ECO:0007669"/>
    <property type="project" value="InterPro"/>
</dbReference>
<keyword evidence="3" id="KW-0274">FAD</keyword>
<protein>
    <submittedName>
        <fullName evidence="7">FAD linked oxidase, N-terminal</fullName>
    </submittedName>
</protein>
<evidence type="ECO:0000256" key="1">
    <source>
        <dbReference type="ARBA" id="ARBA00005466"/>
    </source>
</evidence>
<dbReference type="PROSITE" id="PS51387">
    <property type="entry name" value="FAD_PCMH"/>
    <property type="match status" value="1"/>
</dbReference>
<evidence type="ECO:0000313" key="7">
    <source>
        <dbReference type="EMBL" id="KAJ9156774.1"/>
    </source>
</evidence>
<dbReference type="InterPro" id="IPR016169">
    <property type="entry name" value="FAD-bd_PCMH_sub2"/>
</dbReference>
<keyword evidence="5" id="KW-0732">Signal</keyword>
<dbReference type="Gene3D" id="3.30.43.10">
    <property type="entry name" value="Uridine Diphospho-n-acetylenolpyruvylglucosamine Reductase, domain 2"/>
    <property type="match status" value="1"/>
</dbReference>
<dbReference type="InterPro" id="IPR016166">
    <property type="entry name" value="FAD-bd_PCMH"/>
</dbReference>
<feature type="signal peptide" evidence="5">
    <location>
        <begin position="1"/>
        <end position="19"/>
    </location>
</feature>
<comment type="similarity">
    <text evidence="1">Belongs to the oxygen-dependent FAD-linked oxidoreductase family.</text>
</comment>
<dbReference type="AlphaFoldDB" id="A0AA38VWT7"/>